<evidence type="ECO:0000313" key="3">
    <source>
        <dbReference type="Proteomes" id="UP001196413"/>
    </source>
</evidence>
<dbReference type="EMBL" id="JAHQIW010006871">
    <property type="protein sequence ID" value="KAJ1370917.1"/>
    <property type="molecule type" value="Genomic_DNA"/>
</dbReference>
<reference evidence="2" key="1">
    <citation type="submission" date="2021-06" db="EMBL/GenBank/DDBJ databases">
        <title>Parelaphostrongylus tenuis whole genome reference sequence.</title>
        <authorList>
            <person name="Garwood T.J."/>
            <person name="Larsen P.A."/>
            <person name="Fountain-Jones N.M."/>
            <person name="Garbe J.R."/>
            <person name="Macchietto M.G."/>
            <person name="Kania S.A."/>
            <person name="Gerhold R.W."/>
            <person name="Richards J.E."/>
            <person name="Wolf T.M."/>
        </authorList>
    </citation>
    <scope>NUCLEOTIDE SEQUENCE</scope>
    <source>
        <strain evidence="2">MNPRO001-30</strain>
        <tissue evidence="2">Meninges</tissue>
    </source>
</reference>
<gene>
    <name evidence="2" type="ORF">KIN20_032743</name>
</gene>
<dbReference type="Proteomes" id="UP001196413">
    <property type="component" value="Unassembled WGS sequence"/>
</dbReference>
<comment type="caution">
    <text evidence="2">The sequence shown here is derived from an EMBL/GenBank/DDBJ whole genome shotgun (WGS) entry which is preliminary data.</text>
</comment>
<dbReference type="AlphaFoldDB" id="A0AAD5R781"/>
<keyword evidence="3" id="KW-1185">Reference proteome</keyword>
<protein>
    <submittedName>
        <fullName evidence="2">Uncharacterized protein</fullName>
    </submittedName>
</protein>
<evidence type="ECO:0000313" key="2">
    <source>
        <dbReference type="EMBL" id="KAJ1370917.1"/>
    </source>
</evidence>
<feature type="region of interest" description="Disordered" evidence="1">
    <location>
        <begin position="1"/>
        <end position="53"/>
    </location>
</feature>
<feature type="compositionally biased region" description="Gly residues" evidence="1">
    <location>
        <begin position="1"/>
        <end position="29"/>
    </location>
</feature>
<evidence type="ECO:0000256" key="1">
    <source>
        <dbReference type="SAM" id="MobiDB-lite"/>
    </source>
</evidence>
<organism evidence="2 3">
    <name type="scientific">Parelaphostrongylus tenuis</name>
    <name type="common">Meningeal worm</name>
    <dbReference type="NCBI Taxonomy" id="148309"/>
    <lineage>
        <taxon>Eukaryota</taxon>
        <taxon>Metazoa</taxon>
        <taxon>Ecdysozoa</taxon>
        <taxon>Nematoda</taxon>
        <taxon>Chromadorea</taxon>
        <taxon>Rhabditida</taxon>
        <taxon>Rhabditina</taxon>
        <taxon>Rhabditomorpha</taxon>
        <taxon>Strongyloidea</taxon>
        <taxon>Metastrongylidae</taxon>
        <taxon>Parelaphostrongylus</taxon>
    </lineage>
</organism>
<accession>A0AAD5R781</accession>
<name>A0AAD5R781_PARTN</name>
<proteinExistence type="predicted"/>
<feature type="compositionally biased region" description="Basic and acidic residues" evidence="1">
    <location>
        <begin position="41"/>
        <end position="53"/>
    </location>
</feature>
<sequence>MPGVPSGGSAPGGGAPAEGGASPAGGAPGGVSDDAGDIPELSEKKKLIWLREL</sequence>